<evidence type="ECO:0000256" key="18">
    <source>
        <dbReference type="ARBA" id="ARBA00062753"/>
    </source>
</evidence>
<evidence type="ECO:0000256" key="10">
    <source>
        <dbReference type="ARBA" id="ARBA00022989"/>
    </source>
</evidence>
<evidence type="ECO:0000256" key="8">
    <source>
        <dbReference type="ARBA" id="ARBA00022792"/>
    </source>
</evidence>
<dbReference type="InterPro" id="IPR036909">
    <property type="entry name" value="Cyt_c-like_dom_sf"/>
</dbReference>
<protein>
    <recommendedName>
        <fullName evidence="14">Cytochrome c1, heme protein, mitochondrial</fullName>
    </recommendedName>
    <alternativeName>
        <fullName evidence="17">Complex III subunit 4</fullName>
    </alternativeName>
    <alternativeName>
        <fullName evidence="16">Complex III subunit IV</fullName>
    </alternativeName>
    <alternativeName>
        <fullName evidence="15">Cytochrome b-c1 complex subunit 4</fullName>
    </alternativeName>
    <alternativeName>
        <fullName evidence="19">Ubiquinol-cytochrome-c reductase complex cytochrome c1 subunit</fullName>
    </alternativeName>
</protein>
<keyword evidence="7 20" id="KW-0479">Metal-binding</keyword>
<evidence type="ECO:0000256" key="13">
    <source>
        <dbReference type="ARBA" id="ARBA00023136"/>
    </source>
</evidence>
<evidence type="ECO:0000256" key="7">
    <source>
        <dbReference type="ARBA" id="ARBA00022723"/>
    </source>
</evidence>
<evidence type="ECO:0000256" key="12">
    <source>
        <dbReference type="ARBA" id="ARBA00023128"/>
    </source>
</evidence>
<accession>A0A3M6UD76</accession>
<keyword evidence="10" id="KW-1133">Transmembrane helix</keyword>
<keyword evidence="4 20" id="KW-0349">Heme</keyword>
<dbReference type="PANTHER" id="PTHR10266">
    <property type="entry name" value="CYTOCHROME C1"/>
    <property type="match status" value="1"/>
</dbReference>
<evidence type="ECO:0000256" key="19">
    <source>
        <dbReference type="ARBA" id="ARBA00079825"/>
    </source>
</evidence>
<reference evidence="23 24" key="1">
    <citation type="journal article" date="2018" name="Sci. Rep.">
        <title>Comparative analysis of the Pocillopora damicornis genome highlights role of immune system in coral evolution.</title>
        <authorList>
            <person name="Cunning R."/>
            <person name="Bay R.A."/>
            <person name="Gillette P."/>
            <person name="Baker A.C."/>
            <person name="Traylor-Knowles N."/>
        </authorList>
    </citation>
    <scope>NUCLEOTIDE SEQUENCE [LARGE SCALE GENOMIC DNA]</scope>
    <source>
        <strain evidence="23">RSMAS</strain>
        <tissue evidence="23">Whole animal</tissue>
    </source>
</reference>
<dbReference type="SUPFAM" id="SSF81496">
    <property type="entry name" value="Cytochrome c1 subunit of cytochrome bc1 complex (Ubiquinol-cytochrome c reductase), transmembrane anchor"/>
    <property type="match status" value="1"/>
</dbReference>
<dbReference type="PANTHER" id="PTHR10266:SF3">
    <property type="entry name" value="CYTOCHROME C1, HEME PROTEIN, MITOCHONDRIAL"/>
    <property type="match status" value="1"/>
</dbReference>
<dbReference type="GO" id="GO:0046872">
    <property type="term" value="F:metal ion binding"/>
    <property type="evidence" value="ECO:0007669"/>
    <property type="project" value="UniProtKB-KW"/>
</dbReference>
<evidence type="ECO:0000256" key="1">
    <source>
        <dbReference type="ARBA" id="ARBA00004273"/>
    </source>
</evidence>
<dbReference type="OrthoDB" id="5925at2759"/>
<comment type="cofactor">
    <cofactor evidence="20">
        <name>heme c</name>
        <dbReference type="ChEBI" id="CHEBI:61717"/>
    </cofactor>
    <text evidence="20">Binds 1 heme c group covalently per subunit.</text>
</comment>
<evidence type="ECO:0000256" key="5">
    <source>
        <dbReference type="ARBA" id="ARBA00022660"/>
    </source>
</evidence>
<dbReference type="Gene3D" id="1.20.5.100">
    <property type="entry name" value="Cytochrome c1, transmembrane anchor, C-terminal"/>
    <property type="match status" value="1"/>
</dbReference>
<keyword evidence="9" id="KW-0249">Electron transport</keyword>
<evidence type="ECO:0000259" key="22">
    <source>
        <dbReference type="PROSITE" id="PS51007"/>
    </source>
</evidence>
<comment type="similarity">
    <text evidence="2">Belongs to the cytochrome c family.</text>
</comment>
<dbReference type="FunFam" id="1.10.760.10:FF:000002">
    <property type="entry name" value="Cytochrome c1, heme protein"/>
    <property type="match status" value="1"/>
</dbReference>
<evidence type="ECO:0000256" key="21">
    <source>
        <dbReference type="SAM" id="MobiDB-lite"/>
    </source>
</evidence>
<organism evidence="23 24">
    <name type="scientific">Pocillopora damicornis</name>
    <name type="common">Cauliflower coral</name>
    <name type="synonym">Millepora damicornis</name>
    <dbReference type="NCBI Taxonomy" id="46731"/>
    <lineage>
        <taxon>Eukaryota</taxon>
        <taxon>Metazoa</taxon>
        <taxon>Cnidaria</taxon>
        <taxon>Anthozoa</taxon>
        <taxon>Hexacorallia</taxon>
        <taxon>Scleractinia</taxon>
        <taxon>Astrocoeniina</taxon>
        <taxon>Pocilloporidae</taxon>
        <taxon>Pocillopora</taxon>
    </lineage>
</organism>
<dbReference type="GO" id="GO:0020037">
    <property type="term" value="F:heme binding"/>
    <property type="evidence" value="ECO:0007669"/>
    <property type="project" value="InterPro"/>
</dbReference>
<keyword evidence="6" id="KW-0812">Transmembrane</keyword>
<evidence type="ECO:0000256" key="6">
    <source>
        <dbReference type="ARBA" id="ARBA00022692"/>
    </source>
</evidence>
<dbReference type="Proteomes" id="UP000275408">
    <property type="component" value="Unassembled WGS sequence"/>
</dbReference>
<dbReference type="GO" id="GO:0009055">
    <property type="term" value="F:electron transfer activity"/>
    <property type="evidence" value="ECO:0007669"/>
    <property type="project" value="InterPro"/>
</dbReference>
<name>A0A3M6UD76_POCDA</name>
<feature type="binding site" description="axial binding residue" evidence="20">
    <location>
        <position position="105"/>
    </location>
    <ligand>
        <name>heme c</name>
        <dbReference type="ChEBI" id="CHEBI:61717"/>
    </ligand>
    <ligandPart>
        <name>Fe</name>
        <dbReference type="ChEBI" id="CHEBI:18248"/>
    </ligandPart>
</feature>
<dbReference type="FunFam" id="1.20.5.100:FF:000003">
    <property type="entry name" value="Cytochrome c1, heme protein, mitochondrial"/>
    <property type="match status" value="1"/>
</dbReference>
<feature type="domain" description="Cytochrome c" evidence="22">
    <location>
        <begin position="88"/>
        <end position="252"/>
    </location>
</feature>
<feature type="binding site" description="covalent" evidence="20">
    <location>
        <position position="101"/>
    </location>
    <ligand>
        <name>heme c</name>
        <dbReference type="ChEBI" id="CHEBI:61717"/>
    </ligand>
</feature>
<sequence length="319" mass="35602">MAFRLCRSHGLSKRLQDVFKVQTRLTTTATVEGGKSNAKMWFAFGALAAGGLATGYILQPTVDAAELELHPPHYPWAHKGFLSSLDHASIRRGYEVYRQVCAACHSMEQLAYRHLVDVAYTEEEMKAIASEAQIEDGPDDDGNMFTRPGKLSDSFPKPYPNEQAARAANAGAYPPDLSLITSARHGGEALVVRRLDNGCKDYVFSILTGYTDPPAGVEVKDDLYYNPYFPGQNIAMAPALYNEIIEYEDGTPATVSQLAKDVCTFLKWAAEPEHDDRKRMGMKAMTILGFLTFASYYYKRHKWSVLKSRKIVYRPSPHS</sequence>
<dbReference type="Pfam" id="PF02167">
    <property type="entry name" value="Cytochrom_C1"/>
    <property type="match status" value="1"/>
</dbReference>
<keyword evidence="13" id="KW-0472">Membrane</keyword>
<keyword evidence="12" id="KW-0496">Mitochondrion</keyword>
<dbReference type="SUPFAM" id="SSF46626">
    <property type="entry name" value="Cytochrome c"/>
    <property type="match status" value="1"/>
</dbReference>
<feature type="binding site" description="covalent" evidence="20">
    <location>
        <position position="236"/>
    </location>
    <ligand>
        <name>heme c</name>
        <dbReference type="ChEBI" id="CHEBI:61717"/>
    </ligand>
</feature>
<evidence type="ECO:0000256" key="9">
    <source>
        <dbReference type="ARBA" id="ARBA00022982"/>
    </source>
</evidence>
<feature type="compositionally biased region" description="Acidic residues" evidence="21">
    <location>
        <begin position="133"/>
        <end position="142"/>
    </location>
</feature>
<dbReference type="PROSITE" id="PS51007">
    <property type="entry name" value="CYTC"/>
    <property type="match status" value="1"/>
</dbReference>
<gene>
    <name evidence="23" type="ORF">pdam_00018807</name>
</gene>
<evidence type="ECO:0000313" key="23">
    <source>
        <dbReference type="EMBL" id="RMX51464.1"/>
    </source>
</evidence>
<dbReference type="STRING" id="46731.A0A3M6UD76"/>
<dbReference type="InterPro" id="IPR021157">
    <property type="entry name" value="Cyt_c1_TM_anchor_C"/>
</dbReference>
<dbReference type="AlphaFoldDB" id="A0A3M6UD76"/>
<comment type="subcellular location">
    <subcellularLocation>
        <location evidence="1">Mitochondrion inner membrane</location>
    </subcellularLocation>
</comment>
<evidence type="ECO:0000256" key="14">
    <source>
        <dbReference type="ARBA" id="ARBA00040084"/>
    </source>
</evidence>
<feature type="region of interest" description="Disordered" evidence="21">
    <location>
        <begin position="131"/>
        <end position="156"/>
    </location>
</feature>
<evidence type="ECO:0000256" key="15">
    <source>
        <dbReference type="ARBA" id="ARBA00041262"/>
    </source>
</evidence>
<keyword evidence="8" id="KW-0999">Mitochondrion inner membrane</keyword>
<evidence type="ECO:0000256" key="11">
    <source>
        <dbReference type="ARBA" id="ARBA00023004"/>
    </source>
</evidence>
<proteinExistence type="inferred from homology"/>
<evidence type="ECO:0000256" key="17">
    <source>
        <dbReference type="ARBA" id="ARBA00041779"/>
    </source>
</evidence>
<feature type="binding site" description="covalent" evidence="20">
    <location>
        <position position="104"/>
    </location>
    <ligand>
        <name>heme c</name>
        <dbReference type="ChEBI" id="CHEBI:61717"/>
    </ligand>
</feature>
<keyword evidence="5" id="KW-0679">Respiratory chain</keyword>
<dbReference type="PRINTS" id="PR00603">
    <property type="entry name" value="CYTOCHROMEC1"/>
</dbReference>
<keyword evidence="11 20" id="KW-0408">Iron</keyword>
<evidence type="ECO:0000256" key="20">
    <source>
        <dbReference type="PIRSR" id="PIRSR602326-1"/>
    </source>
</evidence>
<dbReference type="InterPro" id="IPR009056">
    <property type="entry name" value="Cyt_c-like_dom"/>
</dbReference>
<dbReference type="GO" id="GO:0005743">
    <property type="term" value="C:mitochondrial inner membrane"/>
    <property type="evidence" value="ECO:0007669"/>
    <property type="project" value="UniProtKB-SubCell"/>
</dbReference>
<keyword evidence="3" id="KW-0813">Transport</keyword>
<comment type="caution">
    <text evidence="23">The sequence shown here is derived from an EMBL/GenBank/DDBJ whole genome shotgun (WGS) entry which is preliminary data.</text>
</comment>
<comment type="subunit">
    <text evidence="18">Component of the ubiquinol-cytochrome c oxidoreductase (cytochrome b-c1 complex, complex III, CIII), a multisubunit enzyme composed of 11 subunits. The complex is composed of 3 respiratory subunits cytochrome b, cytochrome c1 and Rieske protein UQCRFS1, 2 core protein subunits UQCRC1/QCR1 and UQCRC2/QCR2, and 6 low-molecular weight protein subunits UQCRH/QCR6, UQCRB/QCR7, UQCRQ/QCR8, UQCR10/QCR9, UQCR11/QCR10 and subunit 9, the cleavage product of Rieske protein UQCRFS1. The complex exists as an obligatory dimer and forms supercomplexes (SCs) in the inner mitochondrial membrane with NADH-ubiquinone oxidoreductase (complex I, CI) and cytochrome c oxidase (complex IV, CIV), resulting in different assemblies (supercomplex SCI(1)III(2)IV(1) and megacomplex MCI(2)III(2)IV(2)). Interacts with FLVCR2; this interaction occurs in the absence of heme and is disrupted upon heme binding.</text>
</comment>
<keyword evidence="24" id="KW-1185">Reference proteome</keyword>
<dbReference type="InterPro" id="IPR002326">
    <property type="entry name" value="Cyt_c1"/>
</dbReference>
<evidence type="ECO:0000256" key="4">
    <source>
        <dbReference type="ARBA" id="ARBA00022617"/>
    </source>
</evidence>
<dbReference type="Gene3D" id="1.10.760.10">
    <property type="entry name" value="Cytochrome c-like domain"/>
    <property type="match status" value="1"/>
</dbReference>
<evidence type="ECO:0000256" key="16">
    <source>
        <dbReference type="ARBA" id="ARBA00041724"/>
    </source>
</evidence>
<dbReference type="EMBL" id="RCHS01001779">
    <property type="protein sequence ID" value="RMX51464.1"/>
    <property type="molecule type" value="Genomic_DNA"/>
</dbReference>
<evidence type="ECO:0000313" key="24">
    <source>
        <dbReference type="Proteomes" id="UP000275408"/>
    </source>
</evidence>
<evidence type="ECO:0000256" key="2">
    <source>
        <dbReference type="ARBA" id="ARBA00006488"/>
    </source>
</evidence>
<dbReference type="GO" id="GO:0006122">
    <property type="term" value="P:mitochondrial electron transport, ubiquinol to cytochrome c"/>
    <property type="evidence" value="ECO:0007669"/>
    <property type="project" value="TreeGrafter"/>
</dbReference>
<evidence type="ECO:0000256" key="3">
    <source>
        <dbReference type="ARBA" id="ARBA00022448"/>
    </source>
</evidence>